<evidence type="ECO:0000313" key="7">
    <source>
        <dbReference type="Proteomes" id="UP000190312"/>
    </source>
</evidence>
<dbReference type="SMART" id="SM00849">
    <property type="entry name" value="Lactamase_B"/>
    <property type="match status" value="1"/>
</dbReference>
<reference evidence="6 7" key="1">
    <citation type="submission" date="2016-10" db="EMBL/GenBank/DDBJ databases">
        <title>Genome sequencing of Aspergillus oryzae BCC7051.</title>
        <authorList>
            <person name="Thammarongtham C."/>
            <person name="Vorapreeda T."/>
            <person name="Nookaew I."/>
            <person name="Srisuk T."/>
            <person name="Land M."/>
            <person name="Jeennor S."/>
            <person name="Laoteng K."/>
        </authorList>
    </citation>
    <scope>NUCLEOTIDE SEQUENCE [LARGE SCALE GENOMIC DNA]</scope>
    <source>
        <strain evidence="6 7">BCC7051</strain>
    </source>
</reference>
<dbReference type="PANTHER" id="PTHR42978">
    <property type="entry name" value="QUORUM-QUENCHING LACTONASE YTNP-RELATED-RELATED"/>
    <property type="match status" value="1"/>
</dbReference>
<dbReference type="OrthoDB" id="10250730at2759"/>
<keyword evidence="3" id="KW-0378">Hydrolase</keyword>
<accession>A0A1S9DX89</accession>
<comment type="similarity">
    <text evidence="1">Belongs to the metallo-beta-lactamase superfamily.</text>
</comment>
<sequence>MDSSNFAPPCRQLTPPFHQIPASCSTVDVRVIDTNTYLYLKPGAFYEPAIPSDGPRVPSYCFLLSHGDRHLVFDLGVRIDWQNYAPQIGRRISARQRHQWVDNRSSDIEAIVWSHNHFDHTGDPSRPDGTVLDSDAVGREIREINFDNTGLWISRFAAFDYFGDGSFYLLDAPGHTAGHMCALARTTAYPPSFVFMGADACHHPGVLRPSQYLPLPRPLPGGDPVGCGGCPGDLLMQLASWKSPNEPFYHLARGQFFPDYAEAIDTVAKIQELDAAGNVVVLLAHDNSLEEHLPLFPQLLNDWLVQGLRDTTIWSFCKEIGHDQWV</sequence>
<dbReference type="EMBL" id="MKZY01000002">
    <property type="protein sequence ID" value="OOO13674.1"/>
    <property type="molecule type" value="Genomic_DNA"/>
</dbReference>
<dbReference type="Proteomes" id="UP000190312">
    <property type="component" value="Unassembled WGS sequence"/>
</dbReference>
<dbReference type="InterPro" id="IPR051013">
    <property type="entry name" value="MBL_superfamily_lactonases"/>
</dbReference>
<evidence type="ECO:0000256" key="4">
    <source>
        <dbReference type="ARBA" id="ARBA00022833"/>
    </source>
</evidence>
<proteinExistence type="inferred from homology"/>
<dbReference type="SUPFAM" id="SSF56281">
    <property type="entry name" value="Metallo-hydrolase/oxidoreductase"/>
    <property type="match status" value="1"/>
</dbReference>
<evidence type="ECO:0000313" key="6">
    <source>
        <dbReference type="EMBL" id="OOO13674.1"/>
    </source>
</evidence>
<evidence type="ECO:0000256" key="2">
    <source>
        <dbReference type="ARBA" id="ARBA00022723"/>
    </source>
</evidence>
<dbReference type="PANTHER" id="PTHR42978:SF5">
    <property type="entry name" value="METALLO-BETA-LACTAMASE DOMAIN-CONTAINING PROTEIN"/>
    <property type="match status" value="1"/>
</dbReference>
<dbReference type="VEuPathDB" id="FungiDB:AO090026000052"/>
<protein>
    <submittedName>
        <fullName evidence="6">Beta-lactamase domain protein</fullName>
    </submittedName>
</protein>
<dbReference type="Gene3D" id="3.60.15.10">
    <property type="entry name" value="Ribonuclease Z/Hydroxyacylglutathione hydrolase-like"/>
    <property type="match status" value="1"/>
</dbReference>
<dbReference type="GO" id="GO:0046872">
    <property type="term" value="F:metal ion binding"/>
    <property type="evidence" value="ECO:0007669"/>
    <property type="project" value="UniProtKB-KW"/>
</dbReference>
<keyword evidence="4" id="KW-0862">Zinc</keyword>
<dbReference type="InterPro" id="IPR001279">
    <property type="entry name" value="Metallo-B-lactamas"/>
</dbReference>
<dbReference type="CDD" id="cd07730">
    <property type="entry name" value="metallo-hydrolase-like_MBL-fold"/>
    <property type="match status" value="1"/>
</dbReference>
<feature type="domain" description="Metallo-beta-lactamase" evidence="5">
    <location>
        <begin position="58"/>
        <end position="229"/>
    </location>
</feature>
<comment type="caution">
    <text evidence="6">The sequence shown here is derived from an EMBL/GenBank/DDBJ whole genome shotgun (WGS) entry which is preliminary data.</text>
</comment>
<name>A0A1S9DX89_ASPOZ</name>
<organism evidence="6 7">
    <name type="scientific">Aspergillus oryzae</name>
    <name type="common">Yellow koji mold</name>
    <dbReference type="NCBI Taxonomy" id="5062"/>
    <lineage>
        <taxon>Eukaryota</taxon>
        <taxon>Fungi</taxon>
        <taxon>Dikarya</taxon>
        <taxon>Ascomycota</taxon>
        <taxon>Pezizomycotina</taxon>
        <taxon>Eurotiomycetes</taxon>
        <taxon>Eurotiomycetidae</taxon>
        <taxon>Eurotiales</taxon>
        <taxon>Aspergillaceae</taxon>
        <taxon>Aspergillus</taxon>
        <taxon>Aspergillus subgen. Circumdati</taxon>
    </lineage>
</organism>
<dbReference type="InterPro" id="IPR036866">
    <property type="entry name" value="RibonucZ/Hydroxyglut_hydro"/>
</dbReference>
<dbReference type="GO" id="GO:0016787">
    <property type="term" value="F:hydrolase activity"/>
    <property type="evidence" value="ECO:0007669"/>
    <property type="project" value="UniProtKB-KW"/>
</dbReference>
<keyword evidence="2" id="KW-0479">Metal-binding</keyword>
<evidence type="ECO:0000259" key="5">
    <source>
        <dbReference type="SMART" id="SM00849"/>
    </source>
</evidence>
<gene>
    <name evidence="6" type="ORF">OAory_01014230</name>
</gene>
<dbReference type="Pfam" id="PF00753">
    <property type="entry name" value="Lactamase_B"/>
    <property type="match status" value="1"/>
</dbReference>
<evidence type="ECO:0000256" key="1">
    <source>
        <dbReference type="ARBA" id="ARBA00007749"/>
    </source>
</evidence>
<dbReference type="AlphaFoldDB" id="A0A1S9DX89"/>
<evidence type="ECO:0000256" key="3">
    <source>
        <dbReference type="ARBA" id="ARBA00022801"/>
    </source>
</evidence>